<protein>
    <submittedName>
        <fullName evidence="1">Uncharacterized protein</fullName>
    </submittedName>
</protein>
<name>A0ACD4NUG6_9HYPH</name>
<dbReference type="Proteomes" id="UP001163223">
    <property type="component" value="Chromosome"/>
</dbReference>
<evidence type="ECO:0000313" key="1">
    <source>
        <dbReference type="EMBL" id="WAJ30616.1"/>
    </source>
</evidence>
<evidence type="ECO:0000313" key="2">
    <source>
        <dbReference type="Proteomes" id="UP001163223"/>
    </source>
</evidence>
<gene>
    <name evidence="1" type="ORF">OXU80_10590</name>
</gene>
<accession>A0ACD4NUG6</accession>
<proteinExistence type="predicted"/>
<reference evidence="1" key="1">
    <citation type="submission" date="2022-11" db="EMBL/GenBank/DDBJ databases">
        <title>beta-Carotene-producing bacterium, Jeongeuplla avenae sp. nov., alleviates the salt stress of Arabidopsis seedlings.</title>
        <authorList>
            <person name="Jiang L."/>
            <person name="Lee J."/>
        </authorList>
    </citation>
    <scope>NUCLEOTIDE SEQUENCE</scope>
    <source>
        <strain evidence="1">DY_R2A_6</strain>
    </source>
</reference>
<sequence>MTGPDENPQPVADVLPLTPRRTYLDAAREQGVYQQREELLDETAKLRAGLARREAAKADFEARQNVVSFGEVHEGAAVVERALAKQRGEILGRQRAIMEAFAATTLSMESFAMLMILMFDTELEAFQMAGIFAATEAGLGRGRTPSSHADDTQPERRLNGEGLGPSFTRKAP</sequence>
<dbReference type="EMBL" id="CP113520">
    <property type="protein sequence ID" value="WAJ30616.1"/>
    <property type="molecule type" value="Genomic_DNA"/>
</dbReference>
<organism evidence="1 2">
    <name type="scientific">Antarcticirhabdus aurantiaca</name>
    <dbReference type="NCBI Taxonomy" id="2606717"/>
    <lineage>
        <taxon>Bacteria</taxon>
        <taxon>Pseudomonadati</taxon>
        <taxon>Pseudomonadota</taxon>
        <taxon>Alphaproteobacteria</taxon>
        <taxon>Hyphomicrobiales</taxon>
        <taxon>Aurantimonadaceae</taxon>
        <taxon>Antarcticirhabdus</taxon>
    </lineage>
</organism>
<keyword evidence="2" id="KW-1185">Reference proteome</keyword>